<dbReference type="GeneTree" id="ENSGT00390000014595"/>
<dbReference type="Proteomes" id="UP000018468">
    <property type="component" value="Unassembled WGS sequence"/>
</dbReference>
<reference evidence="7" key="2">
    <citation type="submission" date="2025-08" db="UniProtKB">
        <authorList>
            <consortium name="Ensembl"/>
        </authorList>
    </citation>
    <scope>IDENTIFICATION</scope>
</reference>
<dbReference type="SUPFAM" id="SSF81296">
    <property type="entry name" value="E set domains"/>
    <property type="match status" value="1"/>
</dbReference>
<feature type="compositionally biased region" description="Acidic residues" evidence="5">
    <location>
        <begin position="1"/>
        <end position="13"/>
    </location>
</feature>
<dbReference type="InterPro" id="IPR051519">
    <property type="entry name" value="PDE6D_unc-119_myristoyl-bd"/>
</dbReference>
<evidence type="ECO:0000256" key="5">
    <source>
        <dbReference type="SAM" id="MobiDB-lite"/>
    </source>
</evidence>
<feature type="domain" description="GMP phosphodiesterase delta subunit" evidence="6">
    <location>
        <begin position="104"/>
        <end position="256"/>
    </location>
</feature>
<dbReference type="GO" id="GO:0042953">
    <property type="term" value="P:lipoprotein transport"/>
    <property type="evidence" value="ECO:0000318"/>
    <property type="project" value="GO_Central"/>
</dbReference>
<dbReference type="Ensembl" id="ENSLOCT00000000218.1">
    <property type="protein sequence ID" value="ENSLOCP00000000218.1"/>
    <property type="gene ID" value="ENSLOCG00000000194.1"/>
</dbReference>
<dbReference type="GO" id="GO:0045171">
    <property type="term" value="C:intercellular bridge"/>
    <property type="evidence" value="ECO:0000318"/>
    <property type="project" value="GO_Central"/>
</dbReference>
<evidence type="ECO:0000256" key="1">
    <source>
        <dbReference type="ARBA" id="ARBA00008102"/>
    </source>
</evidence>
<accession>W5LVR1</accession>
<evidence type="ECO:0000259" key="6">
    <source>
        <dbReference type="Pfam" id="PF05351"/>
    </source>
</evidence>
<dbReference type="InterPro" id="IPR008015">
    <property type="entry name" value="PDED_dom"/>
</dbReference>
<name>W5LVR1_LEPOC</name>
<dbReference type="Gene3D" id="2.70.50.40">
    <property type="entry name" value="GMP phosphodiesterase, delta subunit"/>
    <property type="match status" value="1"/>
</dbReference>
<evidence type="ECO:0000256" key="2">
    <source>
        <dbReference type="ARBA" id="ARBA00022448"/>
    </source>
</evidence>
<feature type="region of interest" description="Disordered" evidence="5">
    <location>
        <begin position="1"/>
        <end position="51"/>
    </location>
</feature>
<dbReference type="GO" id="GO:0007399">
    <property type="term" value="P:nervous system development"/>
    <property type="evidence" value="ECO:0000318"/>
    <property type="project" value="GO_Central"/>
</dbReference>
<dbReference type="PANTHER" id="PTHR12951">
    <property type="entry name" value="RETINAL PROTEIN 4"/>
    <property type="match status" value="1"/>
</dbReference>
<dbReference type="GO" id="GO:0051233">
    <property type="term" value="C:spindle midzone"/>
    <property type="evidence" value="ECO:0000318"/>
    <property type="project" value="GO_Central"/>
</dbReference>
<dbReference type="STRING" id="7918.ENSLOCP00000000218"/>
<dbReference type="GO" id="GO:0071632">
    <property type="term" value="P:optomotor response"/>
    <property type="evidence" value="ECO:0007669"/>
    <property type="project" value="Ensembl"/>
</dbReference>
<dbReference type="GO" id="GO:0000922">
    <property type="term" value="C:spindle pole"/>
    <property type="evidence" value="ECO:0000318"/>
    <property type="project" value="GO_Central"/>
</dbReference>
<dbReference type="InterPro" id="IPR014756">
    <property type="entry name" value="Ig_E-set"/>
</dbReference>
<reference evidence="7" key="3">
    <citation type="submission" date="2025-09" db="UniProtKB">
        <authorList>
            <consortium name="Ensembl"/>
        </authorList>
    </citation>
    <scope>IDENTIFICATION</scope>
</reference>
<dbReference type="GO" id="GO:2001287">
    <property type="term" value="P:negative regulation of caveolin-mediated endocytosis"/>
    <property type="evidence" value="ECO:0000318"/>
    <property type="project" value="GO_Central"/>
</dbReference>
<evidence type="ECO:0000313" key="7">
    <source>
        <dbReference type="Ensembl" id="ENSLOCP00000000218.1"/>
    </source>
</evidence>
<dbReference type="GO" id="GO:1900186">
    <property type="term" value="P:negative regulation of clathrin-dependent endocytosis"/>
    <property type="evidence" value="ECO:0000318"/>
    <property type="project" value="GO_Central"/>
</dbReference>
<dbReference type="Pfam" id="PF05351">
    <property type="entry name" value="GMP_PDE_delta"/>
    <property type="match status" value="1"/>
</dbReference>
<evidence type="ECO:0000256" key="4">
    <source>
        <dbReference type="ARBA" id="ARBA00023121"/>
    </source>
</evidence>
<proteinExistence type="inferred from homology"/>
<dbReference type="Bgee" id="ENSLOCG00000000194">
    <property type="expression patterns" value="Expressed in camera-type eye and 1 other cell type or tissue"/>
</dbReference>
<dbReference type="PANTHER" id="PTHR12951:SF6">
    <property type="entry name" value="PROTEIN UNC-119 HOMOLOG B"/>
    <property type="match status" value="1"/>
</dbReference>
<feature type="compositionally biased region" description="Acidic residues" evidence="5">
    <location>
        <begin position="21"/>
        <end position="51"/>
    </location>
</feature>
<sequence>MEGESEGEGEGEMEGGREGEEEREMEGESEGEGEMEGEREMDSEDEGEGEMEEWNGLILGECELRRGGQKPVTEVRELLPGEPITPSMVLGLTASTADYLCSPEDNIYNIVFSRFKIRDMESGGVILEIRKHCPTEIQDVREVNAGRFIRYHFTPEFLQLREIGATVEFTVGSKALNKFRLIERHYFRDRLLKSFDFEIGFCIPNSRNTCEHIYELPELDSETIEEMIAHPFATRSDSFYFINNKLIMHHKAEYSFSGALQTRRNQA</sequence>
<dbReference type="GO" id="GO:0048841">
    <property type="term" value="P:regulation of axon extension involved in axon guidance"/>
    <property type="evidence" value="ECO:0007669"/>
    <property type="project" value="Ensembl"/>
</dbReference>
<dbReference type="GO" id="GO:0000281">
    <property type="term" value="P:mitotic cytokinesis"/>
    <property type="evidence" value="ECO:0000318"/>
    <property type="project" value="GO_Central"/>
</dbReference>
<organism evidence="7 8">
    <name type="scientific">Lepisosteus oculatus</name>
    <name type="common">Spotted gar</name>
    <dbReference type="NCBI Taxonomy" id="7918"/>
    <lineage>
        <taxon>Eukaryota</taxon>
        <taxon>Metazoa</taxon>
        <taxon>Chordata</taxon>
        <taxon>Craniata</taxon>
        <taxon>Vertebrata</taxon>
        <taxon>Euteleostomi</taxon>
        <taxon>Actinopterygii</taxon>
        <taxon>Neopterygii</taxon>
        <taxon>Holostei</taxon>
        <taxon>Semionotiformes</taxon>
        <taxon>Lepisosteidae</taxon>
        <taxon>Lepisosteus</taxon>
    </lineage>
</organism>
<evidence type="ECO:0000313" key="8">
    <source>
        <dbReference type="Proteomes" id="UP000018468"/>
    </source>
</evidence>
<dbReference type="HOGENOM" id="CLU_088825_2_0_1"/>
<dbReference type="InterPro" id="IPR037036">
    <property type="entry name" value="PDED_dom_sf"/>
</dbReference>
<dbReference type="GO" id="GO:0005813">
    <property type="term" value="C:centrosome"/>
    <property type="evidence" value="ECO:0000318"/>
    <property type="project" value="GO_Central"/>
</dbReference>
<dbReference type="AlphaFoldDB" id="W5LVR1"/>
<dbReference type="FunFam" id="2.70.50.40:FF:000004">
    <property type="entry name" value="protein unc-119 homolog A isoform X3"/>
    <property type="match status" value="1"/>
</dbReference>
<comment type="similarity">
    <text evidence="1">Belongs to the PDE6D/unc-119 family.</text>
</comment>
<reference evidence="8" key="1">
    <citation type="submission" date="2011-12" db="EMBL/GenBank/DDBJ databases">
        <title>The Draft Genome of Lepisosteus oculatus.</title>
        <authorList>
            <consortium name="The Broad Institute Genome Assembly &amp; Analysis Group"/>
            <consortium name="Computational R&amp;D Group"/>
            <consortium name="and Sequencing Platform"/>
            <person name="Di Palma F."/>
            <person name="Alfoldi J."/>
            <person name="Johnson J."/>
            <person name="Berlin A."/>
            <person name="Gnerre S."/>
            <person name="Jaffe D."/>
            <person name="MacCallum I."/>
            <person name="Young S."/>
            <person name="Walker B.J."/>
            <person name="Lander E.S."/>
            <person name="Lindblad-Toh K."/>
        </authorList>
    </citation>
    <scope>NUCLEOTIDE SEQUENCE [LARGE SCALE GENOMIC DNA]</scope>
</reference>
<protein>
    <submittedName>
        <fullName evidence="7">Unc-119 lipid binding chaperone c</fullName>
    </submittedName>
</protein>
<evidence type="ECO:0000256" key="3">
    <source>
        <dbReference type="ARBA" id="ARBA00022927"/>
    </source>
</evidence>
<keyword evidence="2" id="KW-0813">Transport</keyword>
<keyword evidence="8" id="KW-1185">Reference proteome</keyword>
<dbReference type="eggNOG" id="KOG4037">
    <property type="taxonomic scope" value="Eukaryota"/>
</dbReference>
<dbReference type="GO" id="GO:0008289">
    <property type="term" value="F:lipid binding"/>
    <property type="evidence" value="ECO:0000318"/>
    <property type="project" value="GO_Central"/>
</dbReference>
<dbReference type="OMA" id="MEDWNGF"/>
<keyword evidence="4" id="KW-0446">Lipid-binding</keyword>
<dbReference type="InParanoid" id="W5LVR1"/>
<keyword evidence="3" id="KW-0653">Protein transport</keyword>